<evidence type="ECO:0000256" key="3">
    <source>
        <dbReference type="ARBA" id="ARBA00022840"/>
    </source>
</evidence>
<reference evidence="6" key="1">
    <citation type="journal article" date="2018" name="Genome Biol.">
        <title>SKESA: strategic k-mer extension for scrupulous assemblies.</title>
        <authorList>
            <person name="Souvorov A."/>
            <person name="Agarwala R."/>
            <person name="Lipman D.J."/>
        </authorList>
    </citation>
    <scope>NUCLEOTIDE SEQUENCE</scope>
    <source>
        <strain evidence="6">MA.CK_93/00002981</strain>
    </source>
</reference>
<feature type="compositionally biased region" description="Gly residues" evidence="4">
    <location>
        <begin position="71"/>
        <end position="81"/>
    </location>
</feature>
<keyword evidence="3 6" id="KW-0067">ATP-binding</keyword>
<organism evidence="6">
    <name type="scientific">Salmonella enterica</name>
    <name type="common">Salmonella choleraesuis</name>
    <dbReference type="NCBI Taxonomy" id="28901"/>
    <lineage>
        <taxon>Bacteria</taxon>
        <taxon>Pseudomonadati</taxon>
        <taxon>Pseudomonadota</taxon>
        <taxon>Gammaproteobacteria</taxon>
        <taxon>Enterobacterales</taxon>
        <taxon>Enterobacteriaceae</taxon>
        <taxon>Salmonella</taxon>
    </lineage>
</organism>
<dbReference type="CDD" id="cd01129">
    <property type="entry name" value="PulE-GspE-like"/>
    <property type="match status" value="1"/>
</dbReference>
<evidence type="ECO:0000256" key="4">
    <source>
        <dbReference type="SAM" id="MobiDB-lite"/>
    </source>
</evidence>
<dbReference type="Pfam" id="PF00437">
    <property type="entry name" value="T2SSE"/>
    <property type="match status" value="1"/>
</dbReference>
<feature type="domain" description="Bacterial type II secretion system protein E" evidence="5">
    <location>
        <begin position="102"/>
        <end position="483"/>
    </location>
</feature>
<dbReference type="Gene3D" id="3.40.50.300">
    <property type="entry name" value="P-loop containing nucleotide triphosphate hydrolases"/>
    <property type="match status" value="1"/>
</dbReference>
<comment type="similarity">
    <text evidence="1">Belongs to the GSP E family.</text>
</comment>
<feature type="region of interest" description="Disordered" evidence="4">
    <location>
        <begin position="64"/>
        <end position="92"/>
    </location>
</feature>
<dbReference type="SUPFAM" id="SSF52540">
    <property type="entry name" value="P-loop containing nucleoside triphosphate hydrolases"/>
    <property type="match status" value="1"/>
</dbReference>
<dbReference type="InterPro" id="IPR027417">
    <property type="entry name" value="P-loop_NTPase"/>
</dbReference>
<dbReference type="EMBL" id="DAAVPZ010000028">
    <property type="protein sequence ID" value="HAF6279750.1"/>
    <property type="molecule type" value="Genomic_DNA"/>
</dbReference>
<evidence type="ECO:0000259" key="5">
    <source>
        <dbReference type="Pfam" id="PF00437"/>
    </source>
</evidence>
<dbReference type="GO" id="GO:0005886">
    <property type="term" value="C:plasma membrane"/>
    <property type="evidence" value="ECO:0007669"/>
    <property type="project" value="TreeGrafter"/>
</dbReference>
<accession>A0A750HZ29</accession>
<gene>
    <name evidence="6" type="ORF">G9F26_003945</name>
</gene>
<name>A0A750HZ29_SALER</name>
<reference evidence="6" key="2">
    <citation type="submission" date="2020-02" db="EMBL/GenBank/DDBJ databases">
        <authorList>
            <consortium name="NCBI Pathogen Detection Project"/>
        </authorList>
    </citation>
    <scope>NUCLEOTIDE SEQUENCE</scope>
    <source>
        <strain evidence="6">MA.CK_93/00002981</strain>
    </source>
</reference>
<proteinExistence type="inferred from homology"/>
<keyword evidence="2" id="KW-0547">Nucleotide-binding</keyword>
<dbReference type="AlphaFoldDB" id="A0A750HZ29"/>
<evidence type="ECO:0000313" key="6">
    <source>
        <dbReference type="EMBL" id="HAF6279750.1"/>
    </source>
</evidence>
<sequence>MNDPTLNDAILLFTEGERHEILVETNQRTRADVQDRLQTLLSEYPDIPTRLVSLSEMQDAAKRMADAGTGEDAGAGSGAKPGTGERIIRRKDLEDTSESEHKILSYFEVARLLGASDIHFLISTTLFIVRMRIFGELYVVDEDKPDAGYALCATAILSMSDVTEPSFFPQREQDARLSPRLMRKVGIFGARYSHRPTGDGLIAVMRLIPDDGHRVPDFVQLGFLPQQIALLAKLLLRPEGKIILSGPTGSGKSTTLRSACRVYLDENPGRHLLTVEDPLEGEIHGATQTPIICDKSDETAISQAWGRAIRSGMRLDPDSIMEGEMRDLVSMMVTIYAAQTGHLVLTTLHTNSAFGIPERMVTMGVNPELICDPQLLIGMISQRLVPTLCPHCRIPWSEKVASLSPEQTAFLTRYGNREGICSTENMYFRNHEGCPACNRDVVINGRKRATVGRGVTGRTVIAEVAETDARLFRLLRTEGKEAARQYWLEHMNGISRVEHLLHRISEGRVDPLEATRIVPLDEDERLAVDIPLKGECHA</sequence>
<dbReference type="PANTHER" id="PTHR30258">
    <property type="entry name" value="TYPE II SECRETION SYSTEM PROTEIN GSPE-RELATED"/>
    <property type="match status" value="1"/>
</dbReference>
<dbReference type="GO" id="GO:0005524">
    <property type="term" value="F:ATP binding"/>
    <property type="evidence" value="ECO:0007669"/>
    <property type="project" value="UniProtKB-KW"/>
</dbReference>
<dbReference type="Gene3D" id="3.30.450.90">
    <property type="match status" value="1"/>
</dbReference>
<evidence type="ECO:0000256" key="2">
    <source>
        <dbReference type="ARBA" id="ARBA00022741"/>
    </source>
</evidence>
<dbReference type="PANTHER" id="PTHR30258:SF3">
    <property type="entry name" value="SLL1921 PROTEIN"/>
    <property type="match status" value="1"/>
</dbReference>
<protein>
    <submittedName>
        <fullName evidence="6">ATP-binding protein</fullName>
    </submittedName>
</protein>
<dbReference type="GO" id="GO:0016887">
    <property type="term" value="F:ATP hydrolysis activity"/>
    <property type="evidence" value="ECO:0007669"/>
    <property type="project" value="TreeGrafter"/>
</dbReference>
<evidence type="ECO:0000256" key="1">
    <source>
        <dbReference type="ARBA" id="ARBA00006611"/>
    </source>
</evidence>
<comment type="caution">
    <text evidence="6">The sequence shown here is derived from an EMBL/GenBank/DDBJ whole genome shotgun (WGS) entry which is preliminary data.</text>
</comment>
<dbReference type="InterPro" id="IPR001482">
    <property type="entry name" value="T2SS/T4SS_dom"/>
</dbReference>